<accession>A0A840F1T6</accession>
<name>A0A840F1T6_9ACTN</name>
<keyword evidence="2" id="KW-0472">Membrane</keyword>
<keyword evidence="2" id="KW-1133">Transmembrane helix</keyword>
<feature type="region of interest" description="Disordered" evidence="1">
    <location>
        <begin position="85"/>
        <end position="128"/>
    </location>
</feature>
<sequence length="239" mass="25865">MSRPDEPGPYGGPQQNVDHYAQTMHGGPLPERYPQQYQYPHPYAHPPQRGSSVARGVVIGLAIACVVALVVAGVVLAIEFTGDDASNDTATATETVQQQGATEVTTTVPADPEADAAGTLASTSQTDTADVRAHHDHRWAAQISAKWPGVYAEGRAWDSQAILAEYRGMASRYPNVKLLRAADWPVFSDPNWWIIVSAQSFSTPESALAWCRAQSLDHDHCFAKYISSSDGPEGSTRYQ</sequence>
<feature type="compositionally biased region" description="Polar residues" evidence="1">
    <location>
        <begin position="87"/>
        <end position="108"/>
    </location>
</feature>
<proteinExistence type="predicted"/>
<organism evidence="3 4">
    <name type="scientific">Gordonia humi</name>
    <dbReference type="NCBI Taxonomy" id="686429"/>
    <lineage>
        <taxon>Bacteria</taxon>
        <taxon>Bacillati</taxon>
        <taxon>Actinomycetota</taxon>
        <taxon>Actinomycetes</taxon>
        <taxon>Mycobacteriales</taxon>
        <taxon>Gordoniaceae</taxon>
        <taxon>Gordonia</taxon>
    </lineage>
</organism>
<keyword evidence="4" id="KW-1185">Reference proteome</keyword>
<protein>
    <submittedName>
        <fullName evidence="3">Uncharacterized protein</fullName>
    </submittedName>
</protein>
<feature type="region of interest" description="Disordered" evidence="1">
    <location>
        <begin position="1"/>
        <end position="50"/>
    </location>
</feature>
<evidence type="ECO:0000256" key="1">
    <source>
        <dbReference type="SAM" id="MobiDB-lite"/>
    </source>
</evidence>
<keyword evidence="2" id="KW-0812">Transmembrane</keyword>
<feature type="transmembrane region" description="Helical" evidence="2">
    <location>
        <begin position="57"/>
        <end position="78"/>
    </location>
</feature>
<dbReference type="EMBL" id="JACIFP010000001">
    <property type="protein sequence ID" value="MBB4137842.1"/>
    <property type="molecule type" value="Genomic_DNA"/>
</dbReference>
<comment type="caution">
    <text evidence="3">The sequence shown here is derived from an EMBL/GenBank/DDBJ whole genome shotgun (WGS) entry which is preliminary data.</text>
</comment>
<feature type="compositionally biased region" description="Low complexity" evidence="1">
    <location>
        <begin position="33"/>
        <end position="48"/>
    </location>
</feature>
<dbReference type="AlphaFoldDB" id="A0A840F1T6"/>
<evidence type="ECO:0000313" key="3">
    <source>
        <dbReference type="EMBL" id="MBB4137842.1"/>
    </source>
</evidence>
<dbReference type="RefSeq" id="WP_183372656.1">
    <property type="nucleotide sequence ID" value="NZ_BAABHL010000001.1"/>
</dbReference>
<reference evidence="3 4" key="1">
    <citation type="submission" date="2020-08" db="EMBL/GenBank/DDBJ databases">
        <title>Sequencing the genomes of 1000 actinobacteria strains.</title>
        <authorList>
            <person name="Klenk H.-P."/>
        </authorList>
    </citation>
    <scope>NUCLEOTIDE SEQUENCE [LARGE SCALE GENOMIC DNA]</scope>
    <source>
        <strain evidence="3 4">DSM 45298</strain>
    </source>
</reference>
<gene>
    <name evidence="3" type="ORF">BKA16_004394</name>
</gene>
<evidence type="ECO:0000313" key="4">
    <source>
        <dbReference type="Proteomes" id="UP000551501"/>
    </source>
</evidence>
<evidence type="ECO:0000256" key="2">
    <source>
        <dbReference type="SAM" id="Phobius"/>
    </source>
</evidence>
<dbReference type="Proteomes" id="UP000551501">
    <property type="component" value="Unassembled WGS sequence"/>
</dbReference>